<dbReference type="CDD" id="cd16922">
    <property type="entry name" value="HATPase_EvgS-ArcB-TorS-like"/>
    <property type="match status" value="1"/>
</dbReference>
<feature type="domain" description="Response regulatory" evidence="8">
    <location>
        <begin position="502"/>
        <end position="621"/>
    </location>
</feature>
<dbReference type="InterPro" id="IPR003661">
    <property type="entry name" value="HisK_dim/P_dom"/>
</dbReference>
<dbReference type="InterPro" id="IPR001789">
    <property type="entry name" value="Sig_transdc_resp-reg_receiver"/>
</dbReference>
<dbReference type="InterPro" id="IPR005467">
    <property type="entry name" value="His_kinase_dom"/>
</dbReference>
<dbReference type="InterPro" id="IPR036097">
    <property type="entry name" value="HisK_dim/P_sf"/>
</dbReference>
<dbReference type="EMBL" id="JAQIBC010000007">
    <property type="protein sequence ID" value="MDM5264343.1"/>
    <property type="molecule type" value="Genomic_DNA"/>
</dbReference>
<keyword evidence="6" id="KW-1133">Transmembrane helix</keyword>
<dbReference type="InterPro" id="IPR003594">
    <property type="entry name" value="HATPase_dom"/>
</dbReference>
<dbReference type="PANTHER" id="PTHR45339:SF1">
    <property type="entry name" value="HYBRID SIGNAL TRANSDUCTION HISTIDINE KINASE J"/>
    <property type="match status" value="1"/>
</dbReference>
<dbReference type="Gene3D" id="3.40.50.2300">
    <property type="match status" value="1"/>
</dbReference>
<dbReference type="SMART" id="SM00387">
    <property type="entry name" value="HATPase_c"/>
    <property type="match status" value="1"/>
</dbReference>
<dbReference type="Proteomes" id="UP001169066">
    <property type="component" value="Unassembled WGS sequence"/>
</dbReference>
<evidence type="ECO:0000256" key="2">
    <source>
        <dbReference type="ARBA" id="ARBA00012438"/>
    </source>
</evidence>
<dbReference type="CDD" id="cd17546">
    <property type="entry name" value="REC_hyHK_CKI1_RcsC-like"/>
    <property type="match status" value="1"/>
</dbReference>
<name>A0ABT7QTC6_9BACT</name>
<keyword evidence="3 5" id="KW-0597">Phosphoprotein</keyword>
<evidence type="ECO:0000313" key="9">
    <source>
        <dbReference type="EMBL" id="MDM5264343.1"/>
    </source>
</evidence>
<dbReference type="SUPFAM" id="SSF47384">
    <property type="entry name" value="Homodimeric domain of signal transducing histidine kinase"/>
    <property type="match status" value="1"/>
</dbReference>
<protein>
    <recommendedName>
        <fullName evidence="2">histidine kinase</fullName>
        <ecNumber evidence="2">2.7.13.3</ecNumber>
    </recommendedName>
</protein>
<dbReference type="PROSITE" id="PS50110">
    <property type="entry name" value="RESPONSE_REGULATORY"/>
    <property type="match status" value="1"/>
</dbReference>
<dbReference type="PROSITE" id="PS50109">
    <property type="entry name" value="HIS_KIN"/>
    <property type="match status" value="1"/>
</dbReference>
<comment type="caution">
    <text evidence="9">The sequence shown here is derived from an EMBL/GenBank/DDBJ whole genome shotgun (WGS) entry which is preliminary data.</text>
</comment>
<keyword evidence="6" id="KW-0812">Transmembrane</keyword>
<gene>
    <name evidence="9" type="ORF">PF327_09065</name>
</gene>
<dbReference type="Pfam" id="PF00072">
    <property type="entry name" value="Response_reg"/>
    <property type="match status" value="1"/>
</dbReference>
<proteinExistence type="predicted"/>
<dbReference type="InterPro" id="IPR004358">
    <property type="entry name" value="Sig_transdc_His_kin-like_C"/>
</dbReference>
<keyword evidence="4" id="KW-0902">Two-component regulatory system</keyword>
<accession>A0ABT7QTC6</accession>
<keyword evidence="10" id="KW-1185">Reference proteome</keyword>
<feature type="transmembrane region" description="Helical" evidence="6">
    <location>
        <begin position="12"/>
        <end position="27"/>
    </location>
</feature>
<dbReference type="RefSeq" id="WP_289402242.1">
    <property type="nucleotide sequence ID" value="NZ_JAQIBC010000007.1"/>
</dbReference>
<dbReference type="PRINTS" id="PR00344">
    <property type="entry name" value="BCTRLSENSOR"/>
</dbReference>
<dbReference type="PANTHER" id="PTHR45339">
    <property type="entry name" value="HYBRID SIGNAL TRANSDUCTION HISTIDINE KINASE J"/>
    <property type="match status" value="1"/>
</dbReference>
<dbReference type="SMART" id="SM00448">
    <property type="entry name" value="REC"/>
    <property type="match status" value="1"/>
</dbReference>
<feature type="modified residue" description="4-aspartylphosphate" evidence="5">
    <location>
        <position position="551"/>
    </location>
</feature>
<sequence length="623" mass="70075">MKKNLLDISVRMAPLVVLLFLSSYWSYREWERMDPANTGLFVSLLMIVVLSLLSLGYIWFDYRKETRENRALVSVLDSIEHLVDNEERIHTQQREAAYKYIADLFSLLVEKGKKIREEAEAKSQFLSTMSHEIRTPLNGILGFTKLLKEMDTTEDQEEFISLIENSSNNLIAIVNDVLDLSKMNAEKMEIESIPFNLFETIDLTVASFAQMADQKDIEFGVLVDPTLSPYMIGDPTKLSQILTNLIGNAIKFTDAYGKINLFVEGVSSDKDHTGLKFSVSDNGIGLSEAQQKTIFEAYGQATAGTSRKYGGTGLGLTISRKMVQLMGGELEVKSKENEGTTFFFTLPLEKNKDHEPSVYIDFSDLSVGLALPVKSINRQLDTNLQTYIEHLGATFSFYYYEDLFESETPVSLPDIMIFDHHYARLPGELEQCAALECKSVLLTNGSLRARVNPQQHHFTDVVLTPVSLAKTIRILTNASEHKKEKILTSDTVEDTEQYQGIHALVADDNQINCKLIKIILENLGLEVTVVNDGKEAVAMSTKNVYDIIFMDIEMPVMDGVEACKQIIQHETEHHLKHVPIIALTANTSSGEKEKYMSKGMDDYAVKPLDIEALKMIISEHCNS</sequence>
<keyword evidence="6" id="KW-0472">Membrane</keyword>
<dbReference type="Gene3D" id="1.10.287.130">
    <property type="match status" value="1"/>
</dbReference>
<dbReference type="EC" id="2.7.13.3" evidence="2"/>
<dbReference type="GO" id="GO:0005524">
    <property type="term" value="F:ATP binding"/>
    <property type="evidence" value="ECO:0007669"/>
    <property type="project" value="UniProtKB-KW"/>
</dbReference>
<dbReference type="Pfam" id="PF00512">
    <property type="entry name" value="HisKA"/>
    <property type="match status" value="1"/>
</dbReference>
<dbReference type="SUPFAM" id="SSF52172">
    <property type="entry name" value="CheY-like"/>
    <property type="match status" value="1"/>
</dbReference>
<dbReference type="SUPFAM" id="SSF55874">
    <property type="entry name" value="ATPase domain of HSP90 chaperone/DNA topoisomerase II/histidine kinase"/>
    <property type="match status" value="1"/>
</dbReference>
<evidence type="ECO:0000259" key="8">
    <source>
        <dbReference type="PROSITE" id="PS50110"/>
    </source>
</evidence>
<dbReference type="Gene3D" id="3.30.565.10">
    <property type="entry name" value="Histidine kinase-like ATPase, C-terminal domain"/>
    <property type="match status" value="1"/>
</dbReference>
<feature type="domain" description="Histidine kinase" evidence="7">
    <location>
        <begin position="128"/>
        <end position="350"/>
    </location>
</feature>
<evidence type="ECO:0000259" key="7">
    <source>
        <dbReference type="PROSITE" id="PS50109"/>
    </source>
</evidence>
<feature type="transmembrane region" description="Helical" evidence="6">
    <location>
        <begin position="39"/>
        <end position="60"/>
    </location>
</feature>
<evidence type="ECO:0000313" key="10">
    <source>
        <dbReference type="Proteomes" id="UP001169066"/>
    </source>
</evidence>
<keyword evidence="9" id="KW-0067">ATP-binding</keyword>
<comment type="catalytic activity">
    <reaction evidence="1">
        <text>ATP + protein L-histidine = ADP + protein N-phospho-L-histidine.</text>
        <dbReference type="EC" id="2.7.13.3"/>
    </reaction>
</comment>
<evidence type="ECO:0000256" key="4">
    <source>
        <dbReference type="ARBA" id="ARBA00023012"/>
    </source>
</evidence>
<dbReference type="CDD" id="cd00082">
    <property type="entry name" value="HisKA"/>
    <property type="match status" value="1"/>
</dbReference>
<organism evidence="9 10">
    <name type="scientific">Sulfurovum xiamenensis</name>
    <dbReference type="NCBI Taxonomy" id="3019066"/>
    <lineage>
        <taxon>Bacteria</taxon>
        <taxon>Pseudomonadati</taxon>
        <taxon>Campylobacterota</taxon>
        <taxon>Epsilonproteobacteria</taxon>
        <taxon>Campylobacterales</taxon>
        <taxon>Sulfurovaceae</taxon>
        <taxon>Sulfurovum</taxon>
    </lineage>
</organism>
<evidence type="ECO:0000256" key="5">
    <source>
        <dbReference type="PROSITE-ProRule" id="PRU00169"/>
    </source>
</evidence>
<dbReference type="InterPro" id="IPR036890">
    <property type="entry name" value="HATPase_C_sf"/>
</dbReference>
<dbReference type="InterPro" id="IPR011006">
    <property type="entry name" value="CheY-like_superfamily"/>
</dbReference>
<evidence type="ECO:0000256" key="6">
    <source>
        <dbReference type="SAM" id="Phobius"/>
    </source>
</evidence>
<keyword evidence="9" id="KW-0547">Nucleotide-binding</keyword>
<evidence type="ECO:0000256" key="3">
    <source>
        <dbReference type="ARBA" id="ARBA00022553"/>
    </source>
</evidence>
<dbReference type="SMART" id="SM00388">
    <property type="entry name" value="HisKA"/>
    <property type="match status" value="1"/>
</dbReference>
<evidence type="ECO:0000256" key="1">
    <source>
        <dbReference type="ARBA" id="ARBA00000085"/>
    </source>
</evidence>
<reference evidence="9" key="1">
    <citation type="submission" date="2023-01" db="EMBL/GenBank/DDBJ databases">
        <title>Sulfurovum sp. XTW-4 genome assembly.</title>
        <authorList>
            <person name="Wang J."/>
        </authorList>
    </citation>
    <scope>NUCLEOTIDE SEQUENCE</scope>
    <source>
        <strain evidence="9">XTW-4</strain>
    </source>
</reference>
<dbReference type="Pfam" id="PF02518">
    <property type="entry name" value="HATPase_c"/>
    <property type="match status" value="1"/>
</dbReference>